<dbReference type="Proteomes" id="UP001153331">
    <property type="component" value="Unassembled WGS sequence"/>
</dbReference>
<evidence type="ECO:0000313" key="1">
    <source>
        <dbReference type="EMBL" id="KAJ8116434.1"/>
    </source>
</evidence>
<proteinExistence type="predicted"/>
<accession>A0ACC2IML9</accession>
<reference evidence="1" key="1">
    <citation type="submission" date="2022-11" db="EMBL/GenBank/DDBJ databases">
        <title>Genome Sequence of Boeremia exigua.</title>
        <authorList>
            <person name="Buettner E."/>
        </authorList>
    </citation>
    <scope>NUCLEOTIDE SEQUENCE</scope>
    <source>
        <strain evidence="1">CU02</strain>
    </source>
</reference>
<protein>
    <submittedName>
        <fullName evidence="1">Uncharacterized protein</fullName>
    </submittedName>
</protein>
<comment type="caution">
    <text evidence="1">The sequence shown here is derived from an EMBL/GenBank/DDBJ whole genome shotgun (WGS) entry which is preliminary data.</text>
</comment>
<keyword evidence="2" id="KW-1185">Reference proteome</keyword>
<organism evidence="1 2">
    <name type="scientific">Boeremia exigua</name>
    <dbReference type="NCBI Taxonomy" id="749465"/>
    <lineage>
        <taxon>Eukaryota</taxon>
        <taxon>Fungi</taxon>
        <taxon>Dikarya</taxon>
        <taxon>Ascomycota</taxon>
        <taxon>Pezizomycotina</taxon>
        <taxon>Dothideomycetes</taxon>
        <taxon>Pleosporomycetidae</taxon>
        <taxon>Pleosporales</taxon>
        <taxon>Pleosporineae</taxon>
        <taxon>Didymellaceae</taxon>
        <taxon>Boeremia</taxon>
    </lineage>
</organism>
<name>A0ACC2IML9_9PLEO</name>
<sequence>MNFVLPLRPSRPSKGPKTLNVPNTTRTPQPPPASPRRRPSLATRSGVVKRRSSVSANFNAPTMSFFEAMFGDDFPGTFALDDGRSCKSKRTIFDLPSEILEIIYQTLSSMDIKRLRLTNRMLAETVELRIDRVFISPNRANLDCLSGVLNHPRYCLRVQEIIWDDSQLDEYLTLEKFRERLESDQEKAKTALEDHLSTPLGGEDHGASHESIGIEDCIDEDGSLTHIGKAILLGSDDKRSADMIASHAASMSIEDSYALYQKLYQDEKEIIKRAWDVAGLQRALTQLPNLRRITLTSEIWRPWIPIPTYDTPFFRALPAGFRKPSVWPWICCHHSSSVDPPRYNTSTQRLSAKWRGYSIIMALLVSYPVSNLQEFVIDTGQETIGLPQELFALPNIDFRNTIQVLSTASLKKFQFSLVEQITGLPDRDFSGALSVDIDLLEHVISVMPHLEFLDLKWRSLSQHGCNSFPGGFLQQSCPRLKHLSLRYTKLTGRWLYDLIVGHKSLETVVLDKVEFIDHGPDSISAHEEVFSRLREHYASMCLRGPKFTWIEHITRHPTDRLAHTCTHWVVIDEELDAFLYDGAISPWLWESLPSQIQTPKDLPGWIMDGRNSSFSKRRSEALSVVGTRNPWPTDCSMSNVHHDWRTY</sequence>
<dbReference type="EMBL" id="JAPHNI010000094">
    <property type="protein sequence ID" value="KAJ8116434.1"/>
    <property type="molecule type" value="Genomic_DNA"/>
</dbReference>
<evidence type="ECO:0000313" key="2">
    <source>
        <dbReference type="Proteomes" id="UP001153331"/>
    </source>
</evidence>
<gene>
    <name evidence="1" type="ORF">OPT61_g2135</name>
</gene>